<protein>
    <submittedName>
        <fullName evidence="1">N-formylglutamate deformylase</fullName>
    </submittedName>
</protein>
<organism evidence="1 2">
    <name type="scientific">Tritonibacter multivorans</name>
    <dbReference type="NCBI Taxonomy" id="928856"/>
    <lineage>
        <taxon>Bacteria</taxon>
        <taxon>Pseudomonadati</taxon>
        <taxon>Pseudomonadota</taxon>
        <taxon>Alphaproteobacteria</taxon>
        <taxon>Rhodobacterales</taxon>
        <taxon>Paracoccaceae</taxon>
        <taxon>Tritonibacter</taxon>
    </lineage>
</organism>
<reference evidence="1 2" key="1">
    <citation type="submission" date="2015-09" db="EMBL/GenBank/DDBJ databases">
        <authorList>
            <consortium name="Swine Surveillance"/>
        </authorList>
    </citation>
    <scope>NUCLEOTIDE SEQUENCE [LARGE SCALE GENOMIC DNA]</scope>
    <source>
        <strain evidence="1 2">CECT 7557</strain>
    </source>
</reference>
<gene>
    <name evidence="1" type="ORF">TRM7557_02244</name>
</gene>
<dbReference type="AlphaFoldDB" id="A0A0P1GCU7"/>
<dbReference type="OrthoDB" id="9802050at2"/>
<dbReference type="STRING" id="928856.SAMN04488049_101474"/>
<dbReference type="Pfam" id="PF05013">
    <property type="entry name" value="FGase"/>
    <property type="match status" value="1"/>
</dbReference>
<proteinExistence type="predicted"/>
<dbReference type="SUPFAM" id="SSF53187">
    <property type="entry name" value="Zn-dependent exopeptidases"/>
    <property type="match status" value="1"/>
</dbReference>
<accession>A0A0P1GCU7</accession>
<evidence type="ECO:0000313" key="2">
    <source>
        <dbReference type="Proteomes" id="UP000052022"/>
    </source>
</evidence>
<dbReference type="EMBL" id="CYSD01000037">
    <property type="protein sequence ID" value="CUH79188.1"/>
    <property type="molecule type" value="Genomic_DNA"/>
</dbReference>
<dbReference type="Gene3D" id="3.40.630.40">
    <property type="entry name" value="Zn-dependent exopeptidases"/>
    <property type="match status" value="1"/>
</dbReference>
<sequence>MSAVGYSVNWPRNWVSPVIVASPHSGSDYPSAFLDRAILDAHEIRSSEDAYVDQLFDAAPALGMAFLTANMPRAYVDLNRSVQELDPAVIDGVARRGQNPRVASGLGVIPRVVAQGRPIYSGKISQAEAAARLDLVWHPYHRELQRLLNTARTHMGEAVLLDCHSMPREALDTLGSGGSKRAEIVLGDRFGVAADARIVEQIEAAFAAAGFEVARNTPFAGAYITQTYGRPSRRQHAVQVEIDRSLYMDEETIQPHSGFEEMRARLAQVLAEVARIGGSAPEADRLAAE</sequence>
<evidence type="ECO:0000313" key="1">
    <source>
        <dbReference type="EMBL" id="CUH79188.1"/>
    </source>
</evidence>
<dbReference type="Proteomes" id="UP000052022">
    <property type="component" value="Unassembled WGS sequence"/>
</dbReference>
<dbReference type="InterPro" id="IPR007709">
    <property type="entry name" value="N-FG_amidohydro"/>
</dbReference>
<dbReference type="RefSeq" id="WP_058290293.1">
    <property type="nucleotide sequence ID" value="NZ_CYSD01000037.1"/>
</dbReference>
<keyword evidence="2" id="KW-1185">Reference proteome</keyword>
<name>A0A0P1GCU7_9RHOB</name>